<gene>
    <name evidence="2" type="ORF">B1A_11850</name>
</gene>
<dbReference type="AlphaFoldDB" id="T1AEX1"/>
<comment type="caution">
    <text evidence="2">The sequence shown here is derived from an EMBL/GenBank/DDBJ whole genome shotgun (WGS) entry which is preliminary data.</text>
</comment>
<accession>T1AEX1</accession>
<dbReference type="InterPro" id="IPR015931">
    <property type="entry name" value="Acnase/IPM_dHydase_lsu_aba_1/3"/>
</dbReference>
<feature type="non-terminal residue" evidence="2">
    <location>
        <position position="92"/>
    </location>
</feature>
<reference evidence="2" key="2">
    <citation type="journal article" date="2014" name="ISME J.">
        <title>Microbial stratification in low pH oxic and suboxic macroscopic growths along an acid mine drainage.</title>
        <authorList>
            <person name="Mendez-Garcia C."/>
            <person name="Mesa V."/>
            <person name="Sprenger R.R."/>
            <person name="Richter M."/>
            <person name="Diez M.S."/>
            <person name="Solano J."/>
            <person name="Bargiela R."/>
            <person name="Golyshina O.V."/>
            <person name="Manteca A."/>
            <person name="Ramos J.L."/>
            <person name="Gallego J.R."/>
            <person name="Llorente I."/>
            <person name="Martins Dos Santos V.A."/>
            <person name="Jensen O.N."/>
            <person name="Pelaez A.I."/>
            <person name="Sanchez J."/>
            <person name="Ferrer M."/>
        </authorList>
    </citation>
    <scope>NUCLEOTIDE SEQUENCE</scope>
</reference>
<evidence type="ECO:0000256" key="1">
    <source>
        <dbReference type="ARBA" id="ARBA00023004"/>
    </source>
</evidence>
<sequence>MTSRDPLGLRRTEPLGAAPVTFWDPARLAGVDPARWARRPRTVQVLLENFCRNVTDETDRDTLVALANGEAIPPETEFAFFPSRVLLQDFTG</sequence>
<dbReference type="Gene3D" id="3.30.499.10">
    <property type="entry name" value="Aconitase, domain 3"/>
    <property type="match status" value="1"/>
</dbReference>
<name>T1AEX1_9ZZZZ</name>
<organism evidence="2">
    <name type="scientific">mine drainage metagenome</name>
    <dbReference type="NCBI Taxonomy" id="410659"/>
    <lineage>
        <taxon>unclassified sequences</taxon>
        <taxon>metagenomes</taxon>
        <taxon>ecological metagenomes</taxon>
    </lineage>
</organism>
<keyword evidence="1" id="KW-0408">Iron</keyword>
<evidence type="ECO:0000313" key="2">
    <source>
        <dbReference type="EMBL" id="EQD55687.1"/>
    </source>
</evidence>
<protein>
    <submittedName>
        <fullName evidence="2">Uncharacterized protein</fullName>
    </submittedName>
</protein>
<reference evidence="2" key="1">
    <citation type="submission" date="2013-08" db="EMBL/GenBank/DDBJ databases">
        <authorList>
            <person name="Mendez C."/>
            <person name="Richter M."/>
            <person name="Ferrer M."/>
            <person name="Sanchez J."/>
        </authorList>
    </citation>
    <scope>NUCLEOTIDE SEQUENCE</scope>
</reference>
<proteinExistence type="predicted"/>
<dbReference type="EMBL" id="AUZX01008522">
    <property type="protein sequence ID" value="EQD55687.1"/>
    <property type="molecule type" value="Genomic_DNA"/>
</dbReference>